<reference evidence="4" key="1">
    <citation type="submission" date="2021-01" db="EMBL/GenBank/DDBJ databases">
        <authorList>
            <person name="Corre E."/>
            <person name="Pelletier E."/>
            <person name="Niang G."/>
            <person name="Scheremetjew M."/>
            <person name="Finn R."/>
            <person name="Kale V."/>
            <person name="Holt S."/>
            <person name="Cochrane G."/>
            <person name="Meng A."/>
            <person name="Brown T."/>
            <person name="Cohen L."/>
        </authorList>
    </citation>
    <scope>NUCLEOTIDE SEQUENCE</scope>
    <source>
        <strain evidence="4">B596</strain>
    </source>
</reference>
<sequence length="995" mass="111396">MSSYFRSLVQSPKNDNSVDRLRAVYTDLLRHIDLDNDHLGQRRGIDDEDAACHRKSSRFSFRRSVIPSLKGSSNEDNDDSNRTEEESRDFPSNEHFFANTSPLVNQMGVSNNKVDLATAFRILAATKSPDKEGENYGAVAIREESSVCGIQRAKALEKRVVELIHKIGEIVVDAGVEAHSARGKSGEEQLSVRTDPVFEYFCEKCILSLFVEIAREVRQGRNYPIESPSPKSPSSLSVHGVVWSGTVKAQIYRTVSMLVSDVRNQSVVYYLLSNNYINELIKCVLPLRQWTANALAEMLPPYVDLLKNLTLHLADDPNLFPFLTIDNESDPDIDDLTVSSTSAIEFPLFTAALETATSVYAQSDSQTYATCLAIIVNLMQISHKPIQSWICQSSLSQKHLADHLCQRILDRYHRMTNLARGPVVNGVRHNAIASQLVGLKDEMGMVHEIFWSGVRGMDVRLCESLLQRVVFVLLKKLSPPPPARPFLIVGLIDADVIPEPEASAQVATIFLSYMFSNLVYVPFQRMLSVALFHQNSTPIWSWPKPITNTAEDPAAYVLMPALSDIVNNDDSVETCPNPFRREIFKTLAGEYGEWRTIAMACLLQSVLNTDATDTDAVVMSGLISSDGSVSSLDHSIAKFLTRSHKPSAISIQALECIGYLGLMILYRGVMNKTRESIENYLSKSPVWTALKDARDRFCTQAMAFRNVTGVSDIFLDLTEAVIKSRYTARFSESGSATFICHQSRRGCFSNMIEADFLVRKNRCVGRNEVETARFFIKMGIHFRALCRVVDQFAFGVEPDNEAMSSSKETKQKEEFDFVDIADPLTRTIGGLSDRAKPGSELDLTGRMFFRFQSAVNRAKIESTEKSSEGAIDKFVRRIRLTLVLDPSDLFIVKPVHKMEENRGTILFGISLRNVIAAAVDQSWLHIAIRNPDSIEDQTLIKNGNMAFQFESAGTCLIVKQYLDRSREVLRQELLNKLPALLQDSQDNDPDDSCTC</sequence>
<dbReference type="Pfam" id="PF09758">
    <property type="entry name" value="FPL"/>
    <property type="match status" value="1"/>
</dbReference>
<evidence type="ECO:0000256" key="1">
    <source>
        <dbReference type="ARBA" id="ARBA00023006"/>
    </source>
</evidence>
<proteinExistence type="predicted"/>
<keyword evidence="1" id="KW-0072">Autophagy</keyword>
<accession>A0A7S0TEQ2</accession>
<dbReference type="PANTHER" id="PTHR21481:SF0">
    <property type="entry name" value="PROTEIN CLEC16A"/>
    <property type="match status" value="1"/>
</dbReference>
<name>A0A7S0TEQ2_9STRA</name>
<dbReference type="GO" id="GO:0006914">
    <property type="term" value="P:autophagy"/>
    <property type="evidence" value="ECO:0007669"/>
    <property type="project" value="UniProtKB-KW"/>
</dbReference>
<evidence type="ECO:0000259" key="3">
    <source>
        <dbReference type="Pfam" id="PF09758"/>
    </source>
</evidence>
<dbReference type="GO" id="GO:0007034">
    <property type="term" value="P:vacuolar transport"/>
    <property type="evidence" value="ECO:0007669"/>
    <property type="project" value="TreeGrafter"/>
</dbReference>
<feature type="domain" description="FPL" evidence="3">
    <location>
        <begin position="246"/>
        <end position="354"/>
    </location>
</feature>
<dbReference type="InterPro" id="IPR039272">
    <property type="entry name" value="CLEC16A/TT9"/>
</dbReference>
<protein>
    <recommendedName>
        <fullName evidence="3">FPL domain-containing protein</fullName>
    </recommendedName>
</protein>
<dbReference type="GO" id="GO:0005770">
    <property type="term" value="C:late endosome"/>
    <property type="evidence" value="ECO:0007669"/>
    <property type="project" value="TreeGrafter"/>
</dbReference>
<dbReference type="GO" id="GO:0016197">
    <property type="term" value="P:endosomal transport"/>
    <property type="evidence" value="ECO:0007669"/>
    <property type="project" value="TreeGrafter"/>
</dbReference>
<feature type="compositionally biased region" description="Basic and acidic residues" evidence="2">
    <location>
        <begin position="79"/>
        <end position="92"/>
    </location>
</feature>
<dbReference type="PANTHER" id="PTHR21481">
    <property type="entry name" value="PROTEIN CLEC16A"/>
    <property type="match status" value="1"/>
</dbReference>
<dbReference type="EMBL" id="HBFG01002151">
    <property type="protein sequence ID" value="CAD8730131.1"/>
    <property type="molecule type" value="Transcribed_RNA"/>
</dbReference>
<feature type="region of interest" description="Disordered" evidence="2">
    <location>
        <begin position="68"/>
        <end position="97"/>
    </location>
</feature>
<dbReference type="AlphaFoldDB" id="A0A7S0TEQ2"/>
<dbReference type="InterPro" id="IPR019155">
    <property type="entry name" value="CLEC16A/TT9_N"/>
</dbReference>
<dbReference type="GO" id="GO:1901096">
    <property type="term" value="P:regulation of autophagosome maturation"/>
    <property type="evidence" value="ECO:0007669"/>
    <property type="project" value="TreeGrafter"/>
</dbReference>
<gene>
    <name evidence="4" type="ORF">PDEL0327_LOCUS1624</name>
</gene>
<evidence type="ECO:0000313" key="4">
    <source>
        <dbReference type="EMBL" id="CAD8730131.1"/>
    </source>
</evidence>
<dbReference type="GO" id="GO:0005794">
    <property type="term" value="C:Golgi apparatus"/>
    <property type="evidence" value="ECO:0007669"/>
    <property type="project" value="TreeGrafter"/>
</dbReference>
<evidence type="ECO:0000256" key="2">
    <source>
        <dbReference type="SAM" id="MobiDB-lite"/>
    </source>
</evidence>
<organism evidence="4">
    <name type="scientific">Pseudo-nitzschia delicatissima</name>
    <dbReference type="NCBI Taxonomy" id="44447"/>
    <lineage>
        <taxon>Eukaryota</taxon>
        <taxon>Sar</taxon>
        <taxon>Stramenopiles</taxon>
        <taxon>Ochrophyta</taxon>
        <taxon>Bacillariophyta</taxon>
        <taxon>Bacillariophyceae</taxon>
        <taxon>Bacillariophycidae</taxon>
        <taxon>Bacillariales</taxon>
        <taxon>Bacillariaceae</taxon>
        <taxon>Pseudo-nitzschia</taxon>
    </lineage>
</organism>